<proteinExistence type="inferred from homology"/>
<evidence type="ECO:0000313" key="14">
    <source>
        <dbReference type="Proteomes" id="UP000277580"/>
    </source>
</evidence>
<dbReference type="InterPro" id="IPR036217">
    <property type="entry name" value="MethylDNA_cys_MeTrfase_DNAb"/>
</dbReference>
<dbReference type="GO" id="GO:0003908">
    <property type="term" value="F:methylated-DNA-[protein]-cysteine S-methyltransferase activity"/>
    <property type="evidence" value="ECO:0007669"/>
    <property type="project" value="UniProtKB-EC"/>
</dbReference>
<dbReference type="GO" id="GO:0032259">
    <property type="term" value="P:methylation"/>
    <property type="evidence" value="ECO:0007669"/>
    <property type="project" value="UniProtKB-KW"/>
</dbReference>
<dbReference type="Pfam" id="PF01035">
    <property type="entry name" value="DNA_binding_1"/>
    <property type="match status" value="1"/>
</dbReference>
<keyword evidence="7" id="KW-0227">DNA damage</keyword>
<evidence type="ECO:0000256" key="6">
    <source>
        <dbReference type="ARBA" id="ARBA00022679"/>
    </source>
</evidence>
<evidence type="ECO:0000256" key="3">
    <source>
        <dbReference type="ARBA" id="ARBA00011918"/>
    </source>
</evidence>
<dbReference type="InterPro" id="IPR014048">
    <property type="entry name" value="MethylDNA_cys_MeTrfase_DNA-bd"/>
</dbReference>
<dbReference type="EC" id="2.1.1.63" evidence="3"/>
<dbReference type="PANTHER" id="PTHR10815:SF13">
    <property type="entry name" value="METHYLATED-DNA--PROTEIN-CYSTEINE METHYLTRANSFERASE"/>
    <property type="match status" value="1"/>
</dbReference>
<evidence type="ECO:0000256" key="11">
    <source>
        <dbReference type="ARBA" id="ARBA00049348"/>
    </source>
</evidence>
<keyword evidence="5 13" id="KW-0489">Methyltransferase</keyword>
<dbReference type="OrthoDB" id="1907495at2759"/>
<comment type="catalytic activity">
    <reaction evidence="11">
        <text>a 6-O-methyl-2'-deoxyguanosine in DNA + L-cysteinyl-[protein] = S-methyl-L-cysteinyl-[protein] + a 2'-deoxyguanosine in DNA</text>
        <dbReference type="Rhea" id="RHEA:24000"/>
        <dbReference type="Rhea" id="RHEA-COMP:10131"/>
        <dbReference type="Rhea" id="RHEA-COMP:10132"/>
        <dbReference type="Rhea" id="RHEA-COMP:11367"/>
        <dbReference type="Rhea" id="RHEA-COMP:11368"/>
        <dbReference type="ChEBI" id="CHEBI:29950"/>
        <dbReference type="ChEBI" id="CHEBI:82612"/>
        <dbReference type="ChEBI" id="CHEBI:85445"/>
        <dbReference type="ChEBI" id="CHEBI:85448"/>
        <dbReference type="EC" id="2.1.1.63"/>
    </reaction>
</comment>
<comment type="catalytic activity">
    <reaction evidence="1">
        <text>a 4-O-methyl-thymidine in DNA + L-cysteinyl-[protein] = a thymidine in DNA + S-methyl-L-cysteinyl-[protein]</text>
        <dbReference type="Rhea" id="RHEA:53428"/>
        <dbReference type="Rhea" id="RHEA-COMP:10131"/>
        <dbReference type="Rhea" id="RHEA-COMP:10132"/>
        <dbReference type="Rhea" id="RHEA-COMP:13555"/>
        <dbReference type="Rhea" id="RHEA-COMP:13556"/>
        <dbReference type="ChEBI" id="CHEBI:29950"/>
        <dbReference type="ChEBI" id="CHEBI:82612"/>
        <dbReference type="ChEBI" id="CHEBI:137386"/>
        <dbReference type="ChEBI" id="CHEBI:137387"/>
        <dbReference type="EC" id="2.1.1.63"/>
    </reaction>
</comment>
<evidence type="ECO:0000256" key="7">
    <source>
        <dbReference type="ARBA" id="ARBA00022763"/>
    </source>
</evidence>
<dbReference type="GO" id="GO:0006281">
    <property type="term" value="P:DNA repair"/>
    <property type="evidence" value="ECO:0007669"/>
    <property type="project" value="UniProtKB-KW"/>
</dbReference>
<evidence type="ECO:0000256" key="8">
    <source>
        <dbReference type="ARBA" id="ARBA00023204"/>
    </source>
</evidence>
<dbReference type="PANTHER" id="PTHR10815">
    <property type="entry name" value="METHYLATED-DNA--PROTEIN-CYSTEINE METHYLTRANSFERASE"/>
    <property type="match status" value="1"/>
</dbReference>
<dbReference type="InParanoid" id="A0A3N4KYE5"/>
<dbReference type="InterPro" id="IPR001497">
    <property type="entry name" value="MethylDNA_cys_MeTrfase_AS"/>
</dbReference>
<keyword evidence="14" id="KW-1185">Reference proteome</keyword>
<organism evidence="13 14">
    <name type="scientific">Morchella conica CCBAS932</name>
    <dbReference type="NCBI Taxonomy" id="1392247"/>
    <lineage>
        <taxon>Eukaryota</taxon>
        <taxon>Fungi</taxon>
        <taxon>Dikarya</taxon>
        <taxon>Ascomycota</taxon>
        <taxon>Pezizomycotina</taxon>
        <taxon>Pezizomycetes</taxon>
        <taxon>Pezizales</taxon>
        <taxon>Morchellaceae</taxon>
        <taxon>Morchella</taxon>
    </lineage>
</organism>
<evidence type="ECO:0000256" key="5">
    <source>
        <dbReference type="ARBA" id="ARBA00022603"/>
    </source>
</evidence>
<dbReference type="EMBL" id="ML119118">
    <property type="protein sequence ID" value="RPB14272.1"/>
    <property type="molecule type" value="Genomic_DNA"/>
</dbReference>
<evidence type="ECO:0000259" key="12">
    <source>
        <dbReference type="Pfam" id="PF01035"/>
    </source>
</evidence>
<keyword evidence="8" id="KW-0234">DNA repair</keyword>
<dbReference type="STRING" id="1392247.A0A3N4KYE5"/>
<dbReference type="PROSITE" id="PS00374">
    <property type="entry name" value="MGMT"/>
    <property type="match status" value="1"/>
</dbReference>
<comment type="similarity">
    <text evidence="2">Belongs to the MGMT family.</text>
</comment>
<gene>
    <name evidence="13" type="ORF">P167DRAFT_604129</name>
</gene>
<dbReference type="Gene3D" id="1.10.10.10">
    <property type="entry name" value="Winged helix-like DNA-binding domain superfamily/Winged helix DNA-binding domain"/>
    <property type="match status" value="1"/>
</dbReference>
<dbReference type="NCBIfam" id="TIGR00589">
    <property type="entry name" value="ogt"/>
    <property type="match status" value="1"/>
</dbReference>
<evidence type="ECO:0000256" key="9">
    <source>
        <dbReference type="ARBA" id="ARBA00030795"/>
    </source>
</evidence>
<keyword evidence="6 13" id="KW-0808">Transferase</keyword>
<dbReference type="CDD" id="cd06445">
    <property type="entry name" value="ATase"/>
    <property type="match status" value="1"/>
</dbReference>
<dbReference type="InterPro" id="IPR036388">
    <property type="entry name" value="WH-like_DNA-bd_sf"/>
</dbReference>
<dbReference type="AlphaFoldDB" id="A0A3N4KYE5"/>
<evidence type="ECO:0000256" key="1">
    <source>
        <dbReference type="ARBA" id="ARBA00001286"/>
    </source>
</evidence>
<feature type="domain" description="Methylated-DNA-[protein]-cysteine S-methyltransferase DNA binding" evidence="12">
    <location>
        <begin position="4"/>
        <end position="92"/>
    </location>
</feature>
<evidence type="ECO:0000256" key="4">
    <source>
        <dbReference type="ARBA" id="ARBA00015377"/>
    </source>
</evidence>
<protein>
    <recommendedName>
        <fullName evidence="4">Methylated-DNA--protein-cysteine methyltransferase</fullName>
        <ecNumber evidence="3">2.1.1.63</ecNumber>
    </recommendedName>
    <alternativeName>
        <fullName evidence="9">6-O-methylguanine-DNA methyltransferase</fullName>
    </alternativeName>
    <alternativeName>
        <fullName evidence="10">O-6-methylguanine-DNA-alkyltransferase</fullName>
    </alternativeName>
</protein>
<dbReference type="SUPFAM" id="SSF46767">
    <property type="entry name" value="Methylated DNA-protein cysteine methyltransferase, C-terminal domain"/>
    <property type="match status" value="1"/>
</dbReference>
<evidence type="ECO:0000256" key="2">
    <source>
        <dbReference type="ARBA" id="ARBA00008711"/>
    </source>
</evidence>
<evidence type="ECO:0000256" key="10">
    <source>
        <dbReference type="ARBA" id="ARBA00031621"/>
    </source>
</evidence>
<evidence type="ECO:0000313" key="13">
    <source>
        <dbReference type="EMBL" id="RPB14272.1"/>
    </source>
</evidence>
<accession>A0A3N4KYE5</accession>
<dbReference type="Proteomes" id="UP000277580">
    <property type="component" value="Unassembled WGS sequence"/>
</dbReference>
<reference evidence="13 14" key="1">
    <citation type="journal article" date="2018" name="Nat. Ecol. Evol.">
        <title>Pezizomycetes genomes reveal the molecular basis of ectomycorrhizal truffle lifestyle.</title>
        <authorList>
            <person name="Murat C."/>
            <person name="Payen T."/>
            <person name="Noel B."/>
            <person name="Kuo A."/>
            <person name="Morin E."/>
            <person name="Chen J."/>
            <person name="Kohler A."/>
            <person name="Krizsan K."/>
            <person name="Balestrini R."/>
            <person name="Da Silva C."/>
            <person name="Montanini B."/>
            <person name="Hainaut M."/>
            <person name="Levati E."/>
            <person name="Barry K.W."/>
            <person name="Belfiori B."/>
            <person name="Cichocki N."/>
            <person name="Clum A."/>
            <person name="Dockter R.B."/>
            <person name="Fauchery L."/>
            <person name="Guy J."/>
            <person name="Iotti M."/>
            <person name="Le Tacon F."/>
            <person name="Lindquist E.A."/>
            <person name="Lipzen A."/>
            <person name="Malagnac F."/>
            <person name="Mello A."/>
            <person name="Molinier V."/>
            <person name="Miyauchi S."/>
            <person name="Poulain J."/>
            <person name="Riccioni C."/>
            <person name="Rubini A."/>
            <person name="Sitrit Y."/>
            <person name="Splivallo R."/>
            <person name="Traeger S."/>
            <person name="Wang M."/>
            <person name="Zifcakova L."/>
            <person name="Wipf D."/>
            <person name="Zambonelli A."/>
            <person name="Paolocci F."/>
            <person name="Nowrousian M."/>
            <person name="Ottonello S."/>
            <person name="Baldrian P."/>
            <person name="Spatafora J.W."/>
            <person name="Henrissat B."/>
            <person name="Nagy L.G."/>
            <person name="Aury J.M."/>
            <person name="Wincker P."/>
            <person name="Grigoriev I.V."/>
            <person name="Bonfante P."/>
            <person name="Martin F.M."/>
        </authorList>
    </citation>
    <scope>NUCLEOTIDE SEQUENCE [LARGE SCALE GENOMIC DNA]</scope>
    <source>
        <strain evidence="13 14">CCBAS932</strain>
    </source>
</reference>
<name>A0A3N4KYE5_9PEZI</name>
<sequence>MVTEFQEALYTLLKQIPPGKVSTYKALSTALSSSPRAVGGACRNNPYAPQVPCHRIIASTGYIGGFMGDWGRDSPGEGQCAKKLELLKGEGVEFDGRGMLVDKGRLWDGFTV</sequence>